<evidence type="ECO:0000313" key="3">
    <source>
        <dbReference type="Proteomes" id="UP001642360"/>
    </source>
</evidence>
<feature type="region of interest" description="Disordered" evidence="1">
    <location>
        <begin position="281"/>
        <end position="300"/>
    </location>
</feature>
<proteinExistence type="predicted"/>
<reference evidence="2 3" key="1">
    <citation type="submission" date="2024-02" db="EMBL/GenBank/DDBJ databases">
        <authorList>
            <person name="Vignale AGUSTIN F."/>
            <person name="Sosa J E."/>
            <person name="Modenutti C."/>
        </authorList>
    </citation>
    <scope>NUCLEOTIDE SEQUENCE [LARGE SCALE GENOMIC DNA]</scope>
</reference>
<feature type="region of interest" description="Disordered" evidence="1">
    <location>
        <begin position="120"/>
        <end position="143"/>
    </location>
</feature>
<keyword evidence="3" id="KW-1185">Reference proteome</keyword>
<evidence type="ECO:0000313" key="2">
    <source>
        <dbReference type="EMBL" id="CAK9144107.1"/>
    </source>
</evidence>
<organism evidence="2 3">
    <name type="scientific">Ilex paraguariensis</name>
    <name type="common">yerba mate</name>
    <dbReference type="NCBI Taxonomy" id="185542"/>
    <lineage>
        <taxon>Eukaryota</taxon>
        <taxon>Viridiplantae</taxon>
        <taxon>Streptophyta</taxon>
        <taxon>Embryophyta</taxon>
        <taxon>Tracheophyta</taxon>
        <taxon>Spermatophyta</taxon>
        <taxon>Magnoliopsida</taxon>
        <taxon>eudicotyledons</taxon>
        <taxon>Gunneridae</taxon>
        <taxon>Pentapetalae</taxon>
        <taxon>asterids</taxon>
        <taxon>campanulids</taxon>
        <taxon>Aquifoliales</taxon>
        <taxon>Aquifoliaceae</taxon>
        <taxon>Ilex</taxon>
    </lineage>
</organism>
<feature type="compositionally biased region" description="Pro residues" evidence="1">
    <location>
        <begin position="1"/>
        <end position="11"/>
    </location>
</feature>
<name>A0ABC8RI81_9AQUA</name>
<comment type="caution">
    <text evidence="2">The sequence shown here is derived from an EMBL/GenBank/DDBJ whole genome shotgun (WGS) entry which is preliminary data.</text>
</comment>
<dbReference type="Proteomes" id="UP001642360">
    <property type="component" value="Unassembled WGS sequence"/>
</dbReference>
<feature type="region of interest" description="Disordered" evidence="1">
    <location>
        <begin position="1"/>
        <end position="65"/>
    </location>
</feature>
<accession>A0ABC8RI81</accession>
<dbReference type="EMBL" id="CAUOFW020001369">
    <property type="protein sequence ID" value="CAK9144107.1"/>
    <property type="molecule type" value="Genomic_DNA"/>
</dbReference>
<evidence type="ECO:0000256" key="1">
    <source>
        <dbReference type="SAM" id="MobiDB-lite"/>
    </source>
</evidence>
<gene>
    <name evidence="2" type="ORF">ILEXP_LOCUS11850</name>
</gene>
<feature type="compositionally biased region" description="Polar residues" evidence="1">
    <location>
        <begin position="14"/>
        <end position="33"/>
    </location>
</feature>
<protein>
    <submittedName>
        <fullName evidence="2">Uncharacterized protein</fullName>
    </submittedName>
</protein>
<dbReference type="AlphaFoldDB" id="A0ABC8RI81"/>
<sequence length="409" mass="44549">MDTPPRPPSNPKPTFSTSNPNPQISVGRNTPTLPTFPANRDPLSTLPPLKSPEPSSSISPLHYPDTISSNIHKPAPVINLQSDTPLAEFVTQACLVAAGAKVRLGRNGFHSLMGQTEEWSLEKESSHSRPITETSVKGHGDSPSTIDITCGSVVLESIVRELQEGCSPFCHLLRGRRDSASLEQHTVTEPSMVVQSLVCPDVPSLAVTEAPHPSENVSSGRPPTPSVSIQIERILDSCMARVFQRLSLKRQLHEEKMEGRPMKVTRRDDGLLMVSTSNLNRDSSELGGPSQALECPSQAAPDTHATAVKTVAESEEKVIRATSGSRRVRKFVSKHAIQKQLTTGDVQLHEVSIQWIEDQTEMAEEASLTMSPHPLHEDYCMELSRIGEFLDSSSSTGPLCPPKTQYSLP</sequence>
<feature type="compositionally biased region" description="Low complexity" evidence="1">
    <location>
        <begin position="42"/>
        <end position="61"/>
    </location>
</feature>